<accession>A0A5K3G0U5</accession>
<feature type="region of interest" description="Disordered" evidence="1">
    <location>
        <begin position="1"/>
        <end position="28"/>
    </location>
</feature>
<proteinExistence type="predicted"/>
<dbReference type="AlphaFoldDB" id="A0A5K3G0U5"/>
<reference evidence="2" key="1">
    <citation type="submission" date="2019-11" db="UniProtKB">
        <authorList>
            <consortium name="WormBaseParasite"/>
        </authorList>
    </citation>
    <scope>IDENTIFICATION</scope>
</reference>
<protein>
    <submittedName>
        <fullName evidence="2">DUF1336 domain-containing protein</fullName>
    </submittedName>
</protein>
<feature type="compositionally biased region" description="Pro residues" evidence="1">
    <location>
        <begin position="19"/>
        <end position="28"/>
    </location>
</feature>
<evidence type="ECO:0000256" key="1">
    <source>
        <dbReference type="SAM" id="MobiDB-lite"/>
    </source>
</evidence>
<evidence type="ECO:0000313" key="2">
    <source>
        <dbReference type="WBParaSite" id="MCU_011800-RA"/>
    </source>
</evidence>
<organism evidence="2">
    <name type="scientific">Mesocestoides corti</name>
    <name type="common">Flatworm</name>
    <dbReference type="NCBI Taxonomy" id="53468"/>
    <lineage>
        <taxon>Eukaryota</taxon>
        <taxon>Metazoa</taxon>
        <taxon>Spiralia</taxon>
        <taxon>Lophotrochozoa</taxon>
        <taxon>Platyhelminthes</taxon>
        <taxon>Cestoda</taxon>
        <taxon>Eucestoda</taxon>
        <taxon>Cyclophyllidea</taxon>
        <taxon>Mesocestoididae</taxon>
        <taxon>Mesocestoides</taxon>
    </lineage>
</organism>
<sequence length="131" mass="14131">TSAATSERPLRATIIRAPSPHPPPPPPPPLFRVQNVAIKQAGGQAGTTHPCAGLLCGNFTSTPPEPLVLLHFVNSIEPSSRYRDLQTLLAYWPVRNRRDFSKRGVLVCVVWRGKGGNWAAIPTVLLPPTAA</sequence>
<dbReference type="WBParaSite" id="MCU_011800-RA">
    <property type="protein sequence ID" value="MCU_011800-RA"/>
    <property type="gene ID" value="MCU_011800"/>
</dbReference>
<name>A0A5K3G0U5_MESCO</name>